<dbReference type="InterPro" id="IPR057602">
    <property type="entry name" value="Zfn-CCCH_PARP12"/>
</dbReference>
<dbReference type="GeneTree" id="ENSGT01120000277943"/>
<evidence type="ECO:0000313" key="2">
    <source>
        <dbReference type="Ensembl" id="ENSGACP00000029820.1"/>
    </source>
</evidence>
<evidence type="ECO:0000313" key="3">
    <source>
        <dbReference type="Proteomes" id="UP000007635"/>
    </source>
</evidence>
<dbReference type="AlphaFoldDB" id="A0AAQ4NT29"/>
<name>A0AAQ4NT29_GASAC</name>
<feature type="domain" description="PARP12-like CCCH zinc finger tandem" evidence="1">
    <location>
        <begin position="60"/>
        <end position="85"/>
    </location>
</feature>
<evidence type="ECO:0000259" key="1">
    <source>
        <dbReference type="Pfam" id="PF25261"/>
    </source>
</evidence>
<sequence>MTSVISKFVVKTLCDLRGSLDFQRRPLRRRQSIHPGGPIESRRGTNTRRDSLIVAKSSLRVCQRRPGECPRCDALHICKFYVCGELLPYIAPYGRKQVIVHLDLTEKQLFQLLLQNDPYLLPEVSCTSDGRRQRWIC</sequence>
<protein>
    <recommendedName>
        <fullName evidence="1">PARP12-like CCCH zinc finger tandem domain-containing protein</fullName>
    </recommendedName>
</protein>
<accession>A0AAQ4NT29</accession>
<dbReference type="Proteomes" id="UP000007635">
    <property type="component" value="Chromosome Y"/>
</dbReference>
<proteinExistence type="predicted"/>
<reference evidence="2" key="2">
    <citation type="submission" date="2025-08" db="UniProtKB">
        <authorList>
            <consortium name="Ensembl"/>
        </authorList>
    </citation>
    <scope>IDENTIFICATION</scope>
</reference>
<reference evidence="2 3" key="1">
    <citation type="journal article" date="2021" name="G3 (Bethesda)">
        <title>Improved contiguity of the threespine stickleback genome using long-read sequencing.</title>
        <authorList>
            <person name="Nath S."/>
            <person name="Shaw D.E."/>
            <person name="White M.A."/>
        </authorList>
    </citation>
    <scope>NUCLEOTIDE SEQUENCE [LARGE SCALE GENOMIC DNA]</scope>
    <source>
        <strain evidence="2 3">Lake Benthic</strain>
    </source>
</reference>
<reference evidence="2" key="3">
    <citation type="submission" date="2025-09" db="UniProtKB">
        <authorList>
            <consortium name="Ensembl"/>
        </authorList>
    </citation>
    <scope>IDENTIFICATION</scope>
</reference>
<keyword evidence="3" id="KW-1185">Reference proteome</keyword>
<dbReference type="Pfam" id="PF25261">
    <property type="entry name" value="zf-CCCH_PARP12"/>
    <property type="match status" value="1"/>
</dbReference>
<organism evidence="2 3">
    <name type="scientific">Gasterosteus aculeatus aculeatus</name>
    <name type="common">three-spined stickleback</name>
    <dbReference type="NCBI Taxonomy" id="481459"/>
    <lineage>
        <taxon>Eukaryota</taxon>
        <taxon>Metazoa</taxon>
        <taxon>Chordata</taxon>
        <taxon>Craniata</taxon>
        <taxon>Vertebrata</taxon>
        <taxon>Euteleostomi</taxon>
        <taxon>Actinopterygii</taxon>
        <taxon>Neopterygii</taxon>
        <taxon>Teleostei</taxon>
        <taxon>Neoteleostei</taxon>
        <taxon>Acanthomorphata</taxon>
        <taxon>Eupercaria</taxon>
        <taxon>Perciformes</taxon>
        <taxon>Cottioidei</taxon>
        <taxon>Gasterosteales</taxon>
        <taxon>Gasterosteidae</taxon>
        <taxon>Gasterosteus</taxon>
    </lineage>
</organism>
<dbReference type="Ensembl" id="ENSGACT00000087500.1">
    <property type="protein sequence ID" value="ENSGACP00000029820.1"/>
    <property type="gene ID" value="ENSGACG00000033522.1"/>
</dbReference>